<protein>
    <recommendedName>
        <fullName evidence="6">Apple domain-containing protein</fullName>
    </recommendedName>
</protein>
<name>J3NKK4_GAET3</name>
<dbReference type="STRING" id="644352.J3NKK4"/>
<dbReference type="VEuPathDB" id="FungiDB:GGTG_01795"/>
<evidence type="ECO:0000313" key="4">
    <source>
        <dbReference type="EnsemblFungi" id="EJT81821"/>
    </source>
</evidence>
<keyword evidence="2" id="KW-0812">Transmembrane</keyword>
<accession>J3NKK4</accession>
<evidence type="ECO:0000256" key="1">
    <source>
        <dbReference type="SAM" id="MobiDB-lite"/>
    </source>
</evidence>
<feature type="region of interest" description="Disordered" evidence="1">
    <location>
        <begin position="163"/>
        <end position="184"/>
    </location>
</feature>
<dbReference type="HOGENOM" id="CLU_778828_0_0_1"/>
<dbReference type="GeneID" id="20342253"/>
<dbReference type="Proteomes" id="UP000006039">
    <property type="component" value="Unassembled WGS sequence"/>
</dbReference>
<evidence type="ECO:0008006" key="6">
    <source>
        <dbReference type="Google" id="ProtNLM"/>
    </source>
</evidence>
<reference evidence="3" key="2">
    <citation type="submission" date="2010-07" db="EMBL/GenBank/DDBJ databases">
        <authorList>
            <consortium name="The Broad Institute Genome Sequencing Platform"/>
            <consortium name="Broad Institute Genome Sequencing Center for Infectious Disease"/>
            <person name="Ma L.-J."/>
            <person name="Dead R."/>
            <person name="Young S."/>
            <person name="Zeng Q."/>
            <person name="Koehrsen M."/>
            <person name="Alvarado L."/>
            <person name="Berlin A."/>
            <person name="Chapman S.B."/>
            <person name="Chen Z."/>
            <person name="Freedman E."/>
            <person name="Gellesch M."/>
            <person name="Goldberg J."/>
            <person name="Griggs A."/>
            <person name="Gujja S."/>
            <person name="Heilman E.R."/>
            <person name="Heiman D."/>
            <person name="Hepburn T."/>
            <person name="Howarth C."/>
            <person name="Jen D."/>
            <person name="Larson L."/>
            <person name="Mehta T."/>
            <person name="Neiman D."/>
            <person name="Pearson M."/>
            <person name="Roberts A."/>
            <person name="Saif S."/>
            <person name="Shea T."/>
            <person name="Shenoy N."/>
            <person name="Sisk P."/>
            <person name="Stolte C."/>
            <person name="Sykes S."/>
            <person name="Walk T."/>
            <person name="White J."/>
            <person name="Yandava C."/>
            <person name="Haas B."/>
            <person name="Nusbaum C."/>
            <person name="Birren B."/>
        </authorList>
    </citation>
    <scope>NUCLEOTIDE SEQUENCE</scope>
    <source>
        <strain evidence="3">R3-111a-1</strain>
    </source>
</reference>
<gene>
    <name evidence="4" type="primary">20342253</name>
    <name evidence="3" type="ORF">GGTG_01795</name>
</gene>
<dbReference type="eggNOG" id="ENOG502R93E">
    <property type="taxonomic scope" value="Eukaryota"/>
</dbReference>
<evidence type="ECO:0000256" key="2">
    <source>
        <dbReference type="SAM" id="Phobius"/>
    </source>
</evidence>
<dbReference type="EMBL" id="GL385395">
    <property type="protein sequence ID" value="EJT81821.1"/>
    <property type="molecule type" value="Genomic_DNA"/>
</dbReference>
<reference evidence="4" key="4">
    <citation type="journal article" date="2015" name="G3 (Bethesda)">
        <title>Genome sequences of three phytopathogenic species of the Magnaporthaceae family of fungi.</title>
        <authorList>
            <person name="Okagaki L.H."/>
            <person name="Nunes C.C."/>
            <person name="Sailsbery J."/>
            <person name="Clay B."/>
            <person name="Brown D."/>
            <person name="John T."/>
            <person name="Oh Y."/>
            <person name="Young N."/>
            <person name="Fitzgerald M."/>
            <person name="Haas B.J."/>
            <person name="Zeng Q."/>
            <person name="Young S."/>
            <person name="Adiconis X."/>
            <person name="Fan L."/>
            <person name="Levin J.Z."/>
            <person name="Mitchell T.K."/>
            <person name="Okubara P.A."/>
            <person name="Farman M.L."/>
            <person name="Kohn L.M."/>
            <person name="Birren B."/>
            <person name="Ma L.-J."/>
            <person name="Dean R.A."/>
        </authorList>
    </citation>
    <scope>NUCLEOTIDE SEQUENCE</scope>
    <source>
        <strain evidence="4">R3-111a-1</strain>
    </source>
</reference>
<feature type="compositionally biased region" description="Polar residues" evidence="1">
    <location>
        <begin position="75"/>
        <end position="84"/>
    </location>
</feature>
<evidence type="ECO:0000313" key="3">
    <source>
        <dbReference type="EMBL" id="EJT81821.1"/>
    </source>
</evidence>
<keyword evidence="5" id="KW-1185">Reference proteome</keyword>
<feature type="transmembrane region" description="Helical" evidence="2">
    <location>
        <begin position="132"/>
        <end position="158"/>
    </location>
</feature>
<evidence type="ECO:0000313" key="5">
    <source>
        <dbReference type="Proteomes" id="UP000006039"/>
    </source>
</evidence>
<reference evidence="3" key="3">
    <citation type="submission" date="2010-09" db="EMBL/GenBank/DDBJ databases">
        <title>Annotation of Gaeumannomyces graminis var. tritici R3-111a-1.</title>
        <authorList>
            <consortium name="The Broad Institute Genome Sequencing Platform"/>
            <person name="Ma L.-J."/>
            <person name="Dead R."/>
            <person name="Young S.K."/>
            <person name="Zeng Q."/>
            <person name="Gargeya S."/>
            <person name="Fitzgerald M."/>
            <person name="Haas B."/>
            <person name="Abouelleil A."/>
            <person name="Alvarado L."/>
            <person name="Arachchi H.M."/>
            <person name="Berlin A."/>
            <person name="Brown A."/>
            <person name="Chapman S.B."/>
            <person name="Chen Z."/>
            <person name="Dunbar C."/>
            <person name="Freedman E."/>
            <person name="Gearin G."/>
            <person name="Gellesch M."/>
            <person name="Goldberg J."/>
            <person name="Griggs A."/>
            <person name="Gujja S."/>
            <person name="Heiman D."/>
            <person name="Howarth C."/>
            <person name="Larson L."/>
            <person name="Lui A."/>
            <person name="MacDonald P.J.P."/>
            <person name="Mehta T."/>
            <person name="Montmayeur A."/>
            <person name="Murphy C."/>
            <person name="Neiman D."/>
            <person name="Pearson M."/>
            <person name="Priest M."/>
            <person name="Roberts A."/>
            <person name="Saif S."/>
            <person name="Shea T."/>
            <person name="Shenoy N."/>
            <person name="Sisk P."/>
            <person name="Stolte C."/>
            <person name="Sykes S."/>
            <person name="Yandava C."/>
            <person name="Wortman J."/>
            <person name="Nusbaum C."/>
            <person name="Birren B."/>
        </authorList>
    </citation>
    <scope>NUCLEOTIDE SEQUENCE</scope>
    <source>
        <strain evidence="3">R3-111a-1</strain>
    </source>
</reference>
<dbReference type="EnsemblFungi" id="EJT81821">
    <property type="protein sequence ID" value="EJT81821"/>
    <property type="gene ID" value="GGTG_01795"/>
</dbReference>
<reference evidence="4" key="5">
    <citation type="submission" date="2018-04" db="UniProtKB">
        <authorList>
            <consortium name="EnsemblFungi"/>
        </authorList>
    </citation>
    <scope>IDENTIFICATION</scope>
    <source>
        <strain evidence="4">R3-111a-1</strain>
    </source>
</reference>
<dbReference type="OrthoDB" id="5242362at2759"/>
<proteinExistence type="predicted"/>
<organism evidence="3">
    <name type="scientific">Gaeumannomyces tritici (strain R3-111a-1)</name>
    <name type="common">Wheat and barley take-all root rot fungus</name>
    <name type="synonym">Gaeumannomyces graminis var. tritici</name>
    <dbReference type="NCBI Taxonomy" id="644352"/>
    <lineage>
        <taxon>Eukaryota</taxon>
        <taxon>Fungi</taxon>
        <taxon>Dikarya</taxon>
        <taxon>Ascomycota</taxon>
        <taxon>Pezizomycotina</taxon>
        <taxon>Sordariomycetes</taxon>
        <taxon>Sordariomycetidae</taxon>
        <taxon>Magnaporthales</taxon>
        <taxon>Magnaporthaceae</taxon>
        <taxon>Gaeumannomyces</taxon>
    </lineage>
</organism>
<feature type="region of interest" description="Disordered" evidence="1">
    <location>
        <begin position="39"/>
        <end position="88"/>
    </location>
</feature>
<dbReference type="Gene3D" id="3.50.4.10">
    <property type="entry name" value="Hepatocyte Growth Factor"/>
    <property type="match status" value="1"/>
</dbReference>
<keyword evidence="2" id="KW-1133">Transmembrane helix</keyword>
<dbReference type="AlphaFoldDB" id="J3NKK4"/>
<reference evidence="5" key="1">
    <citation type="submission" date="2010-07" db="EMBL/GenBank/DDBJ databases">
        <title>The genome sequence of Gaeumannomyces graminis var. tritici strain R3-111a-1.</title>
        <authorList>
            <consortium name="The Broad Institute Genome Sequencing Platform"/>
            <person name="Ma L.-J."/>
            <person name="Dead R."/>
            <person name="Young S."/>
            <person name="Zeng Q."/>
            <person name="Koehrsen M."/>
            <person name="Alvarado L."/>
            <person name="Berlin A."/>
            <person name="Chapman S.B."/>
            <person name="Chen Z."/>
            <person name="Freedman E."/>
            <person name="Gellesch M."/>
            <person name="Goldberg J."/>
            <person name="Griggs A."/>
            <person name="Gujja S."/>
            <person name="Heilman E.R."/>
            <person name="Heiman D."/>
            <person name="Hepburn T."/>
            <person name="Howarth C."/>
            <person name="Jen D."/>
            <person name="Larson L."/>
            <person name="Mehta T."/>
            <person name="Neiman D."/>
            <person name="Pearson M."/>
            <person name="Roberts A."/>
            <person name="Saif S."/>
            <person name="Shea T."/>
            <person name="Shenoy N."/>
            <person name="Sisk P."/>
            <person name="Stolte C."/>
            <person name="Sykes S."/>
            <person name="Walk T."/>
            <person name="White J."/>
            <person name="Yandava C."/>
            <person name="Haas B."/>
            <person name="Nusbaum C."/>
            <person name="Birren B."/>
        </authorList>
    </citation>
    <scope>NUCLEOTIDE SEQUENCE [LARGE SCALE GENOMIC DNA]</scope>
    <source>
        <strain evidence="5">R3-111a-1</strain>
    </source>
</reference>
<sequence>MQHDRTPLPQQPDHAGLEYIDHGGLEVAERADAPEVLPVYPTHATNNNSSSNNNTPPVFGYPPGHGPANAHWDQRSVSGNTYSTSPPPSSFAYPPLLANSGGGKASCDLKEAAVSPPPPPPRKLVCGINKSLFFILMAIAGFILVLATALGVGLGLGLRQPSSANAPASPASTSSRTAAPTRTTYPTPRATVAIAPNLAIECPGNNETLYQSQEGGDGGGRKFLLLCDRDYSSASSNAVDLFSKVTYSFAECIDTCAANAACKAVGWGTFNGKPTCWLKSEIVNPHPAAGWYFAVGEEVLRSA</sequence>
<dbReference type="RefSeq" id="XP_009217830.1">
    <property type="nucleotide sequence ID" value="XM_009219566.1"/>
</dbReference>
<keyword evidence="2" id="KW-0472">Membrane</keyword>